<dbReference type="Gene3D" id="3.40.50.1000">
    <property type="entry name" value="HAD superfamily/HAD-like"/>
    <property type="match status" value="1"/>
</dbReference>
<dbReference type="SFLD" id="SFLDG01129">
    <property type="entry name" value="C1.5:_HAD__Beta-PGM__Phosphata"/>
    <property type="match status" value="1"/>
</dbReference>
<dbReference type="CDD" id="cd02598">
    <property type="entry name" value="HAD_BPGM"/>
    <property type="match status" value="1"/>
</dbReference>
<comment type="caution">
    <text evidence="11">The sequence shown here is derived from an EMBL/GenBank/DDBJ whole genome shotgun (WGS) entry which is preliminary data.</text>
</comment>
<keyword evidence="7" id="KW-0119">Carbohydrate metabolism</keyword>
<dbReference type="RefSeq" id="WP_206964140.1">
    <property type="nucleotide sequence ID" value="NZ_JAFLVX010000002.1"/>
</dbReference>
<comment type="catalytic activity">
    <reaction evidence="8">
        <text>beta-D-glucose 1-phosphate = beta-D-glucose 6-phosphate</text>
        <dbReference type="Rhea" id="RHEA:20113"/>
        <dbReference type="ChEBI" id="CHEBI:57684"/>
        <dbReference type="ChEBI" id="CHEBI:58247"/>
        <dbReference type="EC" id="5.4.2.6"/>
    </reaction>
</comment>
<dbReference type="InterPro" id="IPR023214">
    <property type="entry name" value="HAD_sf"/>
</dbReference>
<dbReference type="Pfam" id="PF00702">
    <property type="entry name" value="Hydrolase"/>
    <property type="match status" value="1"/>
</dbReference>
<dbReference type="InterPro" id="IPR010976">
    <property type="entry name" value="B-phosphoglucomutase_hydrolase"/>
</dbReference>
<dbReference type="Gene3D" id="1.10.150.240">
    <property type="entry name" value="Putative phosphatase, domain 2"/>
    <property type="match status" value="1"/>
</dbReference>
<dbReference type="SFLD" id="SFLDS00003">
    <property type="entry name" value="Haloacid_Dehalogenase"/>
    <property type="match status" value="1"/>
</dbReference>
<dbReference type="Proteomes" id="UP000664857">
    <property type="component" value="Unassembled WGS sequence"/>
</dbReference>
<dbReference type="EMBL" id="JAFLVX010000002">
    <property type="protein sequence ID" value="MBO0475528.1"/>
    <property type="molecule type" value="Genomic_DNA"/>
</dbReference>
<evidence type="ECO:0000256" key="4">
    <source>
        <dbReference type="ARBA" id="ARBA00022723"/>
    </source>
</evidence>
<evidence type="ECO:0000256" key="5">
    <source>
        <dbReference type="ARBA" id="ARBA00022842"/>
    </source>
</evidence>
<evidence type="ECO:0000256" key="9">
    <source>
        <dbReference type="ARBA" id="ARBA00044968"/>
    </source>
</evidence>
<evidence type="ECO:0000313" key="12">
    <source>
        <dbReference type="Proteomes" id="UP000664857"/>
    </source>
</evidence>
<dbReference type="InterPro" id="IPR010972">
    <property type="entry name" value="Beta-PGM"/>
</dbReference>
<dbReference type="PRINTS" id="PR00413">
    <property type="entry name" value="HADHALOGNASE"/>
</dbReference>
<evidence type="ECO:0000313" key="11">
    <source>
        <dbReference type="EMBL" id="MBO0475528.1"/>
    </source>
</evidence>
<dbReference type="InterPro" id="IPR023198">
    <property type="entry name" value="PGP-like_dom2"/>
</dbReference>
<keyword evidence="6 11" id="KW-0413">Isomerase</keyword>
<organism evidence="11 12">
    <name type="scientific">Candidatus Vagococcus giribetii</name>
    <dbReference type="NCBI Taxonomy" id="2230876"/>
    <lineage>
        <taxon>Bacteria</taxon>
        <taxon>Bacillati</taxon>
        <taxon>Bacillota</taxon>
        <taxon>Bacilli</taxon>
        <taxon>Lactobacillales</taxon>
        <taxon>Enterococcaceae</taxon>
        <taxon>Vagococcus</taxon>
    </lineage>
</organism>
<accession>A0ABS3HP62</accession>
<keyword evidence="5" id="KW-0460">Magnesium</keyword>
<dbReference type="NCBIfam" id="TIGR01990">
    <property type="entry name" value="bPGM"/>
    <property type="match status" value="1"/>
</dbReference>
<sequence>MLKAIAFDLDGVLTDTAEYHYLAWKELGKKIGIDFDREFNEKLKGISRGESLELILALGDQQKAYTPEEKTEMMVWKNDLYIELIQNITKKDILPGILPLLEALKENNIKMAIASASKNAPMILEKLGIISYFDTIVDPSSIANGKPFPDIFIAASEQLNIPVSQMIGIEDSQAGITSINDSQMFSVGVGVLEQADYLVPSTAELNFDSIIAQFNN</sequence>
<gene>
    <name evidence="11" type="primary">pgmB</name>
    <name evidence="11" type="ORF">DOK76_00515</name>
</gene>
<keyword evidence="4" id="KW-0479">Metal-binding</keyword>
<dbReference type="InterPro" id="IPR036412">
    <property type="entry name" value="HAD-like_sf"/>
</dbReference>
<dbReference type="PANTHER" id="PTHR46193:SF18">
    <property type="entry name" value="HEXITOL PHOSPHATASE B"/>
    <property type="match status" value="1"/>
</dbReference>
<evidence type="ECO:0000256" key="10">
    <source>
        <dbReference type="ARBA" id="ARBA00044991"/>
    </source>
</evidence>
<dbReference type="InterPro" id="IPR006439">
    <property type="entry name" value="HAD-SF_hydro_IA"/>
</dbReference>
<protein>
    <recommendedName>
        <fullName evidence="10">Beta-phosphoglucomutase</fullName>
        <ecNumber evidence="9">5.4.2.6</ecNumber>
    </recommendedName>
</protein>
<proteinExistence type="inferred from homology"/>
<dbReference type="GO" id="GO:0008801">
    <property type="term" value="F:beta-phosphoglucomutase activity"/>
    <property type="evidence" value="ECO:0007669"/>
    <property type="project" value="UniProtKB-EC"/>
</dbReference>
<keyword evidence="3" id="KW-0597">Phosphoprotein</keyword>
<evidence type="ECO:0000256" key="8">
    <source>
        <dbReference type="ARBA" id="ARBA00044926"/>
    </source>
</evidence>
<evidence type="ECO:0000256" key="1">
    <source>
        <dbReference type="ARBA" id="ARBA00001946"/>
    </source>
</evidence>
<evidence type="ECO:0000256" key="7">
    <source>
        <dbReference type="ARBA" id="ARBA00023277"/>
    </source>
</evidence>
<dbReference type="SFLD" id="SFLDF00046">
    <property type="entry name" value="beta-phosphoglucomutase"/>
    <property type="match status" value="1"/>
</dbReference>
<comment type="similarity">
    <text evidence="2">Belongs to the HAD-like hydrolase superfamily. CbbY/CbbZ/Gph/YieH family.</text>
</comment>
<name>A0ABS3HP62_9ENTE</name>
<reference evidence="11 12" key="1">
    <citation type="submission" date="2021-03" db="EMBL/GenBank/DDBJ databases">
        <title>Enterococcal diversity collection.</title>
        <authorList>
            <person name="Gilmore M.S."/>
            <person name="Schwartzman J."/>
            <person name="Van Tyne D."/>
            <person name="Martin M."/>
            <person name="Earl A.M."/>
            <person name="Manson A.L."/>
            <person name="Straub T."/>
            <person name="Salamzade R."/>
            <person name="Saavedra J."/>
            <person name="Lebreton F."/>
            <person name="Prichula J."/>
            <person name="Schaufler K."/>
            <person name="Gaca A."/>
            <person name="Sgardioli B."/>
            <person name="Wagenaar J."/>
            <person name="Strong T."/>
        </authorList>
    </citation>
    <scope>NUCLEOTIDE SEQUENCE [LARGE SCALE GENOMIC DNA]</scope>
    <source>
        <strain evidence="11 12">DIV0080</strain>
    </source>
</reference>
<dbReference type="NCBIfam" id="TIGR02009">
    <property type="entry name" value="PGMB-YQAB-SF"/>
    <property type="match status" value="1"/>
</dbReference>
<evidence type="ECO:0000256" key="2">
    <source>
        <dbReference type="ARBA" id="ARBA00006171"/>
    </source>
</evidence>
<dbReference type="NCBIfam" id="TIGR01509">
    <property type="entry name" value="HAD-SF-IA-v3"/>
    <property type="match status" value="1"/>
</dbReference>
<dbReference type="PANTHER" id="PTHR46193">
    <property type="entry name" value="6-PHOSPHOGLUCONATE PHOSPHATASE"/>
    <property type="match status" value="1"/>
</dbReference>
<evidence type="ECO:0000256" key="6">
    <source>
        <dbReference type="ARBA" id="ARBA00023235"/>
    </source>
</evidence>
<evidence type="ECO:0000256" key="3">
    <source>
        <dbReference type="ARBA" id="ARBA00022553"/>
    </source>
</evidence>
<keyword evidence="12" id="KW-1185">Reference proteome</keyword>
<dbReference type="EC" id="5.4.2.6" evidence="9"/>
<dbReference type="SFLD" id="SFLDG01135">
    <property type="entry name" value="C1.5.6:_HAD__Beta-PGM__Phospha"/>
    <property type="match status" value="1"/>
</dbReference>
<comment type="cofactor">
    <cofactor evidence="1">
        <name>Mg(2+)</name>
        <dbReference type="ChEBI" id="CHEBI:18420"/>
    </cofactor>
</comment>
<dbReference type="SUPFAM" id="SSF56784">
    <property type="entry name" value="HAD-like"/>
    <property type="match status" value="1"/>
</dbReference>
<dbReference type="InterPro" id="IPR051600">
    <property type="entry name" value="Beta-PGM-like"/>
</dbReference>